<evidence type="ECO:0000256" key="1">
    <source>
        <dbReference type="ARBA" id="ARBA00023015"/>
    </source>
</evidence>
<keyword evidence="3" id="KW-0804">Transcription</keyword>
<protein>
    <submittedName>
        <fullName evidence="5">Transcriptional regulator, GntR family</fullName>
    </submittedName>
</protein>
<dbReference type="InterPro" id="IPR008920">
    <property type="entry name" value="TF_FadR/GntR_C"/>
</dbReference>
<dbReference type="EMBL" id="OOFM01000001">
    <property type="protein sequence ID" value="SPL61519.1"/>
    <property type="molecule type" value="Genomic_DNA"/>
</dbReference>
<evidence type="ECO:0000256" key="3">
    <source>
        <dbReference type="ARBA" id="ARBA00023163"/>
    </source>
</evidence>
<evidence type="ECO:0000259" key="4">
    <source>
        <dbReference type="Pfam" id="PF07729"/>
    </source>
</evidence>
<dbReference type="AlphaFoldDB" id="A0A2P9HBQ0"/>
<accession>A0A2P9HBQ0</accession>
<evidence type="ECO:0000313" key="6">
    <source>
        <dbReference type="Proteomes" id="UP000246073"/>
    </source>
</evidence>
<dbReference type="SUPFAM" id="SSF48008">
    <property type="entry name" value="GntR ligand-binding domain-like"/>
    <property type="match status" value="1"/>
</dbReference>
<reference evidence="6" key="1">
    <citation type="submission" date="2017-12" db="EMBL/GenBank/DDBJ databases">
        <authorList>
            <person name="Diaz M."/>
        </authorList>
    </citation>
    <scope>NUCLEOTIDE SEQUENCE [LARGE SCALE GENOMIC DNA]</scope>
    <source>
        <strain evidence="6">FI11154</strain>
    </source>
</reference>
<keyword evidence="1" id="KW-0805">Transcription regulation</keyword>
<gene>
    <name evidence="5" type="ORF">OHAE_4311</name>
</gene>
<evidence type="ECO:0000313" key="5">
    <source>
        <dbReference type="EMBL" id="SPL61519.1"/>
    </source>
</evidence>
<proteinExistence type="predicted"/>
<organism evidence="5 6">
    <name type="scientific">Ochrobactrum soli</name>
    <dbReference type="NCBI Taxonomy" id="2448455"/>
    <lineage>
        <taxon>Bacteria</taxon>
        <taxon>Pseudomonadati</taxon>
        <taxon>Pseudomonadota</taxon>
        <taxon>Alphaproteobacteria</taxon>
        <taxon>Hyphomicrobiales</taxon>
        <taxon>Brucellaceae</taxon>
        <taxon>Brucella/Ochrobactrum group</taxon>
        <taxon>Ochrobactrum</taxon>
    </lineage>
</organism>
<dbReference type="Proteomes" id="UP000246073">
    <property type="component" value="Unassembled WGS sequence"/>
</dbReference>
<dbReference type="InterPro" id="IPR011711">
    <property type="entry name" value="GntR_C"/>
</dbReference>
<dbReference type="GO" id="GO:0003677">
    <property type="term" value="F:DNA binding"/>
    <property type="evidence" value="ECO:0007669"/>
    <property type="project" value="UniProtKB-KW"/>
</dbReference>
<dbReference type="PANTHER" id="PTHR43537:SF5">
    <property type="entry name" value="UXU OPERON TRANSCRIPTIONAL REGULATOR"/>
    <property type="match status" value="1"/>
</dbReference>
<keyword evidence="2" id="KW-0238">DNA-binding</keyword>
<name>A0A2P9HBQ0_9HYPH</name>
<dbReference type="Gene3D" id="1.20.120.530">
    <property type="entry name" value="GntR ligand-binding domain-like"/>
    <property type="match status" value="1"/>
</dbReference>
<feature type="domain" description="GntR C-terminal" evidence="4">
    <location>
        <begin position="22"/>
        <end position="141"/>
    </location>
</feature>
<dbReference type="PANTHER" id="PTHR43537">
    <property type="entry name" value="TRANSCRIPTIONAL REGULATOR, GNTR FAMILY"/>
    <property type="match status" value="1"/>
</dbReference>
<sequence>MIEKSPNRSYIVVSFNERDIFELATLRTALEVMGARLALQRSYTSSALAAAIPAIASAAENRDLKSLAAADRRFHEILIECADHRRLLESYHALQDQIELAMLNVQKHELNIAGIADRHARLVALATNPDKFVEELSRHIREGMGVSDISVLI</sequence>
<dbReference type="Pfam" id="PF07729">
    <property type="entry name" value="FCD"/>
    <property type="match status" value="1"/>
</dbReference>
<evidence type="ECO:0000256" key="2">
    <source>
        <dbReference type="ARBA" id="ARBA00023125"/>
    </source>
</evidence>